<dbReference type="EMBL" id="JBFDAA010000001">
    <property type="protein sequence ID" value="KAL1140510.1"/>
    <property type="molecule type" value="Genomic_DNA"/>
</dbReference>
<sequence>MILHIFGLHLISVLAIDYPEVILNQGTVSGFYDRTASGRSFSSFFGIPYAKPPVGKYRFKEAKPAEPWMGTFNATILPSSCLQYDYIHYLTNFAVHGEEDCLFVNVFSPKLPTPGSNDRLLDVIVFIHGGAFMSLDGHSFAPHLIMEKDVVFVTFNYRVGPLGFLSTEDDVIPGNYGLKDQVLALKWIKDNVQAFGGDPQRISLTGLSAGGTSVHYHMLSNKSKGIFRNAMALSGTALNPWSQADGARSKAFRIGRELGCPLTDSRQLLKCLRYRPARQIVSLSKIFMPWLYLPFSPFGPVVEKPSESAFIDRPPIEIMKAGVPNDVPLVLSYTSHEGVFPNAGNNHGSLL</sequence>
<keyword evidence="10" id="KW-1185">Reference proteome</keyword>
<dbReference type="EC" id="3.1.1.-" evidence="6"/>
<dbReference type="Proteomes" id="UP001558652">
    <property type="component" value="Unassembled WGS sequence"/>
</dbReference>
<gene>
    <name evidence="9" type="ORF">AAG570_000440</name>
</gene>
<dbReference type="PANTHER" id="PTHR43142:SF1">
    <property type="entry name" value="CARBOXYLIC ESTER HYDROLASE"/>
    <property type="match status" value="1"/>
</dbReference>
<evidence type="ECO:0000256" key="6">
    <source>
        <dbReference type="RuleBase" id="RU361235"/>
    </source>
</evidence>
<dbReference type="PROSITE" id="PS00122">
    <property type="entry name" value="CARBOXYLESTERASE_B_1"/>
    <property type="match status" value="1"/>
</dbReference>
<evidence type="ECO:0000256" key="4">
    <source>
        <dbReference type="ARBA" id="ARBA00022801"/>
    </source>
</evidence>
<organism evidence="9 10">
    <name type="scientific">Ranatra chinensis</name>
    <dbReference type="NCBI Taxonomy" id="642074"/>
    <lineage>
        <taxon>Eukaryota</taxon>
        <taxon>Metazoa</taxon>
        <taxon>Ecdysozoa</taxon>
        <taxon>Arthropoda</taxon>
        <taxon>Hexapoda</taxon>
        <taxon>Insecta</taxon>
        <taxon>Pterygota</taxon>
        <taxon>Neoptera</taxon>
        <taxon>Paraneoptera</taxon>
        <taxon>Hemiptera</taxon>
        <taxon>Heteroptera</taxon>
        <taxon>Panheteroptera</taxon>
        <taxon>Nepomorpha</taxon>
        <taxon>Nepidae</taxon>
        <taxon>Ranatrinae</taxon>
        <taxon>Ranatra</taxon>
    </lineage>
</organism>
<comment type="caution">
    <text evidence="9">The sequence shown here is derived from an EMBL/GenBank/DDBJ whole genome shotgun (WGS) entry which is preliminary data.</text>
</comment>
<evidence type="ECO:0000256" key="2">
    <source>
        <dbReference type="ARBA" id="ARBA00010515"/>
    </source>
</evidence>
<evidence type="ECO:0000313" key="9">
    <source>
        <dbReference type="EMBL" id="KAL1140510.1"/>
    </source>
</evidence>
<dbReference type="GO" id="GO:0052689">
    <property type="term" value="F:carboxylic ester hydrolase activity"/>
    <property type="evidence" value="ECO:0007669"/>
    <property type="project" value="UniProtKB-KW"/>
</dbReference>
<dbReference type="InterPro" id="IPR002168">
    <property type="entry name" value="Lipase_GDXG_HIS_AS"/>
</dbReference>
<dbReference type="PANTHER" id="PTHR43142">
    <property type="entry name" value="CARBOXYLIC ESTER HYDROLASE"/>
    <property type="match status" value="1"/>
</dbReference>
<dbReference type="Gene3D" id="3.40.50.1820">
    <property type="entry name" value="alpha/beta hydrolase"/>
    <property type="match status" value="1"/>
</dbReference>
<protein>
    <recommendedName>
        <fullName evidence="6">Carboxylic ester hydrolase</fullName>
        <ecNumber evidence="6">3.1.1.-</ecNumber>
    </recommendedName>
</protein>
<name>A0ABD0YX21_9HEMI</name>
<dbReference type="SUPFAM" id="SSF53474">
    <property type="entry name" value="alpha/beta-Hydrolases"/>
    <property type="match status" value="1"/>
</dbReference>
<proteinExistence type="inferred from homology"/>
<dbReference type="InterPro" id="IPR019826">
    <property type="entry name" value="Carboxylesterase_B_AS"/>
</dbReference>
<accession>A0ABD0YX21</accession>
<evidence type="ECO:0000256" key="7">
    <source>
        <dbReference type="SAM" id="SignalP"/>
    </source>
</evidence>
<dbReference type="PROSITE" id="PS01173">
    <property type="entry name" value="LIPASE_GDXG_HIS"/>
    <property type="match status" value="1"/>
</dbReference>
<feature type="signal peptide" evidence="7">
    <location>
        <begin position="1"/>
        <end position="15"/>
    </location>
</feature>
<feature type="chain" id="PRO_5044749343" description="Carboxylic ester hydrolase" evidence="7">
    <location>
        <begin position="16"/>
        <end position="351"/>
    </location>
</feature>
<keyword evidence="7" id="KW-0732">Signal</keyword>
<evidence type="ECO:0000256" key="1">
    <source>
        <dbReference type="ARBA" id="ARBA00005964"/>
    </source>
</evidence>
<keyword evidence="4 6" id="KW-0378">Hydrolase</keyword>
<evidence type="ECO:0000313" key="10">
    <source>
        <dbReference type="Proteomes" id="UP001558652"/>
    </source>
</evidence>
<dbReference type="InterPro" id="IPR019819">
    <property type="entry name" value="Carboxylesterase_B_CS"/>
</dbReference>
<evidence type="ECO:0000256" key="3">
    <source>
        <dbReference type="ARBA" id="ARBA00022487"/>
    </source>
</evidence>
<evidence type="ECO:0000259" key="8">
    <source>
        <dbReference type="Pfam" id="PF00135"/>
    </source>
</evidence>
<evidence type="ECO:0000256" key="5">
    <source>
        <dbReference type="ARBA" id="ARBA00023180"/>
    </source>
</evidence>
<keyword evidence="3" id="KW-0719">Serine esterase</keyword>
<dbReference type="AlphaFoldDB" id="A0ABD0YX21"/>
<keyword evidence="5" id="KW-0325">Glycoprotein</keyword>
<dbReference type="PROSITE" id="PS00941">
    <property type="entry name" value="CARBOXYLESTERASE_B_2"/>
    <property type="match status" value="1"/>
</dbReference>
<dbReference type="InterPro" id="IPR029058">
    <property type="entry name" value="AB_hydrolase_fold"/>
</dbReference>
<comment type="similarity">
    <text evidence="2">Belongs to the 'GDXG' lipolytic enzyme family.</text>
</comment>
<dbReference type="InterPro" id="IPR002018">
    <property type="entry name" value="CarbesteraseB"/>
</dbReference>
<reference evidence="9 10" key="1">
    <citation type="submission" date="2024-07" db="EMBL/GenBank/DDBJ databases">
        <title>Chromosome-level genome assembly of the water stick insect Ranatra chinensis (Heteroptera: Nepidae).</title>
        <authorList>
            <person name="Liu X."/>
        </authorList>
    </citation>
    <scope>NUCLEOTIDE SEQUENCE [LARGE SCALE GENOMIC DNA]</scope>
    <source>
        <strain evidence="9">Cailab_2021Rc</strain>
        <tissue evidence="9">Muscle</tissue>
    </source>
</reference>
<dbReference type="Pfam" id="PF00135">
    <property type="entry name" value="COesterase"/>
    <property type="match status" value="1"/>
</dbReference>
<comment type="similarity">
    <text evidence="1 6">Belongs to the type-B carboxylesterase/lipase family.</text>
</comment>
<feature type="domain" description="Carboxylesterase type B" evidence="8">
    <location>
        <begin position="19"/>
        <end position="341"/>
    </location>
</feature>